<evidence type="ECO:0000313" key="3">
    <source>
        <dbReference type="Proteomes" id="UP001157017"/>
    </source>
</evidence>
<feature type="region of interest" description="Disordered" evidence="1">
    <location>
        <begin position="32"/>
        <end position="77"/>
    </location>
</feature>
<evidence type="ECO:0000256" key="1">
    <source>
        <dbReference type="SAM" id="MobiDB-lite"/>
    </source>
</evidence>
<dbReference type="Proteomes" id="UP001157017">
    <property type="component" value="Unassembled WGS sequence"/>
</dbReference>
<accession>A0ABQ6JEE3</accession>
<proteinExistence type="predicted"/>
<keyword evidence="3" id="KW-1185">Reference proteome</keyword>
<gene>
    <name evidence="2" type="ORF">GCM10025868_17850</name>
</gene>
<comment type="caution">
    <text evidence="2">The sequence shown here is derived from an EMBL/GenBank/DDBJ whole genome shotgun (WGS) entry which is preliminary data.</text>
</comment>
<evidence type="ECO:0000313" key="2">
    <source>
        <dbReference type="EMBL" id="GMA86535.1"/>
    </source>
</evidence>
<protein>
    <submittedName>
        <fullName evidence="2">Uncharacterized protein</fullName>
    </submittedName>
</protein>
<feature type="region of interest" description="Disordered" evidence="1">
    <location>
        <begin position="1"/>
        <end position="20"/>
    </location>
</feature>
<reference evidence="3" key="1">
    <citation type="journal article" date="2019" name="Int. J. Syst. Evol. Microbiol.">
        <title>The Global Catalogue of Microorganisms (GCM) 10K type strain sequencing project: providing services to taxonomists for standard genome sequencing and annotation.</title>
        <authorList>
            <consortium name="The Broad Institute Genomics Platform"/>
            <consortium name="The Broad Institute Genome Sequencing Center for Infectious Disease"/>
            <person name="Wu L."/>
            <person name="Ma J."/>
        </authorList>
    </citation>
    <scope>NUCLEOTIDE SEQUENCE [LARGE SCALE GENOMIC DNA]</scope>
    <source>
        <strain evidence="3">NBRC 108730</strain>
    </source>
</reference>
<sequence length="129" mass="12855">MSSIIASSRPAPESPVTSRGVLSSLLDAECLRQPPGRVDGEHDDPASALGGTHPERRGGGGLADAAAAAADDDAGRGVVEQRVDVEAAGSDPLAAAAGRRGHAIPWVRSIAARPYSAPRSTPPGSAGTS</sequence>
<dbReference type="EMBL" id="BSUZ01000001">
    <property type="protein sequence ID" value="GMA86535.1"/>
    <property type="molecule type" value="Genomic_DNA"/>
</dbReference>
<name>A0ABQ6JEE3_9ACTN</name>
<organism evidence="2 3">
    <name type="scientific">Angustibacter aerolatus</name>
    <dbReference type="NCBI Taxonomy" id="1162965"/>
    <lineage>
        <taxon>Bacteria</taxon>
        <taxon>Bacillati</taxon>
        <taxon>Actinomycetota</taxon>
        <taxon>Actinomycetes</taxon>
        <taxon>Kineosporiales</taxon>
        <taxon>Kineosporiaceae</taxon>
    </lineage>
</organism>